<evidence type="ECO:0000313" key="3">
    <source>
        <dbReference type="EMBL" id="TWU18467.1"/>
    </source>
</evidence>
<keyword evidence="4" id="KW-1185">Reference proteome</keyword>
<dbReference type="Gene3D" id="3.40.50.720">
    <property type="entry name" value="NAD(P)-binding Rossmann-like Domain"/>
    <property type="match status" value="1"/>
</dbReference>
<dbReference type="Pfam" id="PF22725">
    <property type="entry name" value="GFO_IDH_MocA_C3"/>
    <property type="match status" value="1"/>
</dbReference>
<dbReference type="EMBL" id="SJPU01000001">
    <property type="protein sequence ID" value="TWU18467.1"/>
    <property type="molecule type" value="Genomic_DNA"/>
</dbReference>
<dbReference type="RefSeq" id="WP_146405514.1">
    <property type="nucleotide sequence ID" value="NZ_SJPU01000001.1"/>
</dbReference>
<sequence>MSPLPIRFGVLGTGRITRRLVADLQSTPGATVSAIASRCAHRARWAADSHGIAAAVEGYERLLSRDDVDAVYIALPPSLHHEWTLAACAAGKHILCEKPVALSAREVSEMLDAANRADVRFLDATAWLHHERTFQFRQWLRTATPQPDTALAAAKPDELFADESAAASESLGFRVGPLRHVSAAVSFLNPFQNGDHRLDRSLGGGALLDLGWYAAGMIRFATGDLPKRVYATAVMRDGIDVRVSATMRFADETTATLSCGFDTSTRKWCEIAGAEASIVCDDFTRPWADKPARSWVHEASGKVHTFTPPSELDGLTNSGGITAPVSRPSRCHQEREMISRLIGWIRTDASADVEKPWQQFHDQALQTQTLLDTIAAAIE</sequence>
<evidence type="ECO:0000259" key="1">
    <source>
        <dbReference type="Pfam" id="PF01408"/>
    </source>
</evidence>
<gene>
    <name evidence="3" type="primary">afr_2</name>
    <name evidence="3" type="ORF">Poly21_06300</name>
</gene>
<dbReference type="PANTHER" id="PTHR46368:SF4">
    <property type="entry name" value="OS10G0403700 PROTEIN"/>
    <property type="match status" value="1"/>
</dbReference>
<feature type="domain" description="GFO/IDH/MocA-like oxidoreductase" evidence="2">
    <location>
        <begin position="175"/>
        <end position="278"/>
    </location>
</feature>
<dbReference type="EC" id="1.1.1.292" evidence="3"/>
<dbReference type="InterPro" id="IPR036291">
    <property type="entry name" value="NAD(P)-bd_dom_sf"/>
</dbReference>
<dbReference type="GO" id="GO:0033712">
    <property type="term" value="F:1,5-anhydro-D-fructose reductase (1,5-anhydro-D-mannitol-forming) activity"/>
    <property type="evidence" value="ECO:0007669"/>
    <property type="project" value="UniProtKB-EC"/>
</dbReference>
<evidence type="ECO:0000313" key="4">
    <source>
        <dbReference type="Proteomes" id="UP000319908"/>
    </source>
</evidence>
<dbReference type="PANTHER" id="PTHR46368">
    <property type="match status" value="1"/>
</dbReference>
<keyword evidence="3" id="KW-0560">Oxidoreductase</keyword>
<dbReference type="SUPFAM" id="SSF55347">
    <property type="entry name" value="Glyceraldehyde-3-phosphate dehydrogenase-like, C-terminal domain"/>
    <property type="match status" value="1"/>
</dbReference>
<dbReference type="InterPro" id="IPR055170">
    <property type="entry name" value="GFO_IDH_MocA-like_dom"/>
</dbReference>
<dbReference type="Gene3D" id="3.30.360.10">
    <property type="entry name" value="Dihydrodipicolinate Reductase, domain 2"/>
    <property type="match status" value="1"/>
</dbReference>
<evidence type="ECO:0000259" key="2">
    <source>
        <dbReference type="Pfam" id="PF22725"/>
    </source>
</evidence>
<name>A0A5C6C374_9BACT</name>
<accession>A0A5C6C374</accession>
<reference evidence="3 4" key="1">
    <citation type="journal article" date="2020" name="Antonie Van Leeuwenhoek">
        <title>Rhodopirellula heiligendammensis sp. nov., Rhodopirellula pilleata sp. nov., and Rhodopirellula solitaria sp. nov. isolated from natural or artificial marine surfaces in Northern Germany and California, USA, and emended description of the genus Rhodopirellula.</title>
        <authorList>
            <person name="Kallscheuer N."/>
            <person name="Wiegand S."/>
            <person name="Jogler M."/>
            <person name="Boedeker C."/>
            <person name="Peeters S.H."/>
            <person name="Rast P."/>
            <person name="Heuer A."/>
            <person name="Jetten M.S.M."/>
            <person name="Rohde M."/>
            <person name="Jogler C."/>
        </authorList>
    </citation>
    <scope>NUCLEOTIDE SEQUENCE [LARGE SCALE GENOMIC DNA]</scope>
    <source>
        <strain evidence="3 4">Poly21</strain>
    </source>
</reference>
<comment type="caution">
    <text evidence="3">The sequence shown here is derived from an EMBL/GenBank/DDBJ whole genome shotgun (WGS) entry which is preliminary data.</text>
</comment>
<protein>
    <submittedName>
        <fullName evidence="3">1,5-anhydro-D-fructose reductase</fullName>
        <ecNumber evidence="3">1.1.1.292</ecNumber>
    </submittedName>
</protein>
<dbReference type="GO" id="GO:0000166">
    <property type="term" value="F:nucleotide binding"/>
    <property type="evidence" value="ECO:0007669"/>
    <property type="project" value="InterPro"/>
</dbReference>
<organism evidence="3 4">
    <name type="scientific">Allorhodopirellula heiligendammensis</name>
    <dbReference type="NCBI Taxonomy" id="2714739"/>
    <lineage>
        <taxon>Bacteria</taxon>
        <taxon>Pseudomonadati</taxon>
        <taxon>Planctomycetota</taxon>
        <taxon>Planctomycetia</taxon>
        <taxon>Pirellulales</taxon>
        <taxon>Pirellulaceae</taxon>
        <taxon>Allorhodopirellula</taxon>
    </lineage>
</organism>
<dbReference type="AlphaFoldDB" id="A0A5C6C374"/>
<dbReference type="Proteomes" id="UP000319908">
    <property type="component" value="Unassembled WGS sequence"/>
</dbReference>
<feature type="domain" description="Gfo/Idh/MocA-like oxidoreductase N-terminal" evidence="1">
    <location>
        <begin position="6"/>
        <end position="121"/>
    </location>
</feature>
<proteinExistence type="predicted"/>
<dbReference type="SUPFAM" id="SSF51735">
    <property type="entry name" value="NAD(P)-binding Rossmann-fold domains"/>
    <property type="match status" value="1"/>
</dbReference>
<dbReference type="Pfam" id="PF01408">
    <property type="entry name" value="GFO_IDH_MocA"/>
    <property type="match status" value="1"/>
</dbReference>
<dbReference type="InterPro" id="IPR000683">
    <property type="entry name" value="Gfo/Idh/MocA-like_OxRdtase_N"/>
</dbReference>
<dbReference type="OrthoDB" id="9783105at2"/>